<dbReference type="RefSeq" id="WP_338737564.1">
    <property type="nucleotide sequence ID" value="NZ_CP146612.1"/>
</dbReference>
<dbReference type="InterPro" id="IPR003594">
    <property type="entry name" value="HATPase_dom"/>
</dbReference>
<dbReference type="Proteomes" id="UP001375370">
    <property type="component" value="Chromosome"/>
</dbReference>
<keyword evidence="7" id="KW-0472">Membrane</keyword>
<dbReference type="Pfam" id="PF02518">
    <property type="entry name" value="HATPase_c"/>
    <property type="match status" value="1"/>
</dbReference>
<dbReference type="EMBL" id="CP146612">
    <property type="protein sequence ID" value="WWX25421.1"/>
    <property type="molecule type" value="Genomic_DNA"/>
</dbReference>
<keyword evidence="4 10" id="KW-0418">Kinase</keyword>
<dbReference type="SUPFAM" id="SSF55874">
    <property type="entry name" value="ATPase domain of HSP90 chaperone/DNA topoisomerase II/histidine kinase"/>
    <property type="match status" value="1"/>
</dbReference>
<keyword evidence="11" id="KW-1185">Reference proteome</keyword>
<comment type="catalytic activity">
    <reaction evidence="1">
        <text>ATP + protein L-histidine = ADP + protein N-phospho-L-histidine.</text>
        <dbReference type="EC" id="2.7.13.3"/>
    </reaction>
</comment>
<proteinExistence type="predicted"/>
<evidence type="ECO:0000256" key="2">
    <source>
        <dbReference type="ARBA" id="ARBA00012438"/>
    </source>
</evidence>
<dbReference type="SMART" id="SM00387">
    <property type="entry name" value="HATPase_c"/>
    <property type="match status" value="1"/>
</dbReference>
<keyword evidence="6" id="KW-0175">Coiled coil</keyword>
<protein>
    <recommendedName>
        <fullName evidence="2">histidine kinase</fullName>
        <ecNumber evidence="2">2.7.13.3</ecNumber>
    </recommendedName>
</protein>
<dbReference type="InterPro" id="IPR036097">
    <property type="entry name" value="HisK_dim/P_sf"/>
</dbReference>
<feature type="signal peptide" evidence="8">
    <location>
        <begin position="1"/>
        <end position="19"/>
    </location>
</feature>
<feature type="domain" description="Histidine kinase" evidence="9">
    <location>
        <begin position="119"/>
        <end position="335"/>
    </location>
</feature>
<dbReference type="InterPro" id="IPR005467">
    <property type="entry name" value="His_kinase_dom"/>
</dbReference>
<keyword evidence="3" id="KW-0597">Phosphoprotein</keyword>
<evidence type="ECO:0000256" key="5">
    <source>
        <dbReference type="ARBA" id="ARBA00023012"/>
    </source>
</evidence>
<dbReference type="PRINTS" id="PR00344">
    <property type="entry name" value="BCTRLSENSOR"/>
</dbReference>
<keyword evidence="7" id="KW-0812">Transmembrane</keyword>
<dbReference type="SUPFAM" id="SSF47384">
    <property type="entry name" value="Homodimeric domain of signal transducing histidine kinase"/>
    <property type="match status" value="1"/>
</dbReference>
<dbReference type="CDD" id="cd00082">
    <property type="entry name" value="HisKA"/>
    <property type="match status" value="1"/>
</dbReference>
<dbReference type="InterPro" id="IPR004358">
    <property type="entry name" value="Sig_transdc_His_kin-like_C"/>
</dbReference>
<sequence length="342" mass="37546">MLTLTVSSAAGLFPLNLSAEDSPAAIAAATIPPAQDQPQGIVEFIDGVDLQIPPNWWVNMIAAAGGVLIAYGVYFLRLRAVARQRKILEDEVAERTAALKILNQELDREIQRRAEFNRALVHELKTPLTAILASAELFVEELKGDPHLGLAKNIYQAARNLDRRTDELLDVSRGEIGILAVNPKTERIQPLLLQTVDTLKPAAARKHHSLSIDIVGDLPAVAIDEERLRQVLYNYLANAIKYTPEGGNIQLKAYRVYDELRVEVTDDGPGISKEDQQLLFEPYYQVPRNGGERLGGLGLGLSLSKMIVGLHGGRVWVESKPDEGSTFGFAIPVALYKGENTT</sequence>
<evidence type="ECO:0000256" key="8">
    <source>
        <dbReference type="SAM" id="SignalP"/>
    </source>
</evidence>
<name>A0ABZ2J3D4_9CHLR</name>
<dbReference type="Gene3D" id="3.30.565.10">
    <property type="entry name" value="Histidine kinase-like ATPase, C-terminal domain"/>
    <property type="match status" value="1"/>
</dbReference>
<gene>
    <name evidence="10" type="ORF">V8247_00185</name>
</gene>
<dbReference type="Gene3D" id="1.10.287.130">
    <property type="match status" value="1"/>
</dbReference>
<dbReference type="SMART" id="SM00388">
    <property type="entry name" value="HisKA"/>
    <property type="match status" value="1"/>
</dbReference>
<evidence type="ECO:0000313" key="11">
    <source>
        <dbReference type="Proteomes" id="UP001375370"/>
    </source>
</evidence>
<evidence type="ECO:0000256" key="7">
    <source>
        <dbReference type="SAM" id="Phobius"/>
    </source>
</evidence>
<dbReference type="PANTHER" id="PTHR43547:SF2">
    <property type="entry name" value="HYBRID SIGNAL TRANSDUCTION HISTIDINE KINASE C"/>
    <property type="match status" value="1"/>
</dbReference>
<keyword evidence="4 10" id="KW-0808">Transferase</keyword>
<evidence type="ECO:0000256" key="3">
    <source>
        <dbReference type="ARBA" id="ARBA00022553"/>
    </source>
</evidence>
<keyword evidence="7" id="KW-1133">Transmembrane helix</keyword>
<dbReference type="InterPro" id="IPR036890">
    <property type="entry name" value="HATPase_C_sf"/>
</dbReference>
<dbReference type="InterPro" id="IPR003661">
    <property type="entry name" value="HisK_dim/P_dom"/>
</dbReference>
<reference evidence="10 11" key="1">
    <citation type="submission" date="2024-03" db="EMBL/GenBank/DDBJ databases">
        <title>A Dehalogenimonas Isolated from Estuarine Sediments Dihaloeliminates Chlorinated Alkanes.</title>
        <authorList>
            <person name="Yang Y."/>
            <person name="Wang H."/>
        </authorList>
    </citation>
    <scope>NUCLEOTIDE SEQUENCE [LARGE SCALE GENOMIC DNA]</scope>
    <source>
        <strain evidence="10 11">W</strain>
    </source>
</reference>
<dbReference type="PANTHER" id="PTHR43547">
    <property type="entry name" value="TWO-COMPONENT HISTIDINE KINASE"/>
    <property type="match status" value="1"/>
</dbReference>
<dbReference type="GO" id="GO:0016301">
    <property type="term" value="F:kinase activity"/>
    <property type="evidence" value="ECO:0007669"/>
    <property type="project" value="UniProtKB-KW"/>
</dbReference>
<accession>A0ABZ2J3D4</accession>
<keyword evidence="8" id="KW-0732">Signal</keyword>
<dbReference type="PROSITE" id="PS50109">
    <property type="entry name" value="HIS_KIN"/>
    <property type="match status" value="1"/>
</dbReference>
<dbReference type="Pfam" id="PF00512">
    <property type="entry name" value="HisKA"/>
    <property type="match status" value="1"/>
</dbReference>
<feature type="transmembrane region" description="Helical" evidence="7">
    <location>
        <begin position="56"/>
        <end position="76"/>
    </location>
</feature>
<evidence type="ECO:0000256" key="6">
    <source>
        <dbReference type="SAM" id="Coils"/>
    </source>
</evidence>
<dbReference type="EC" id="2.7.13.3" evidence="2"/>
<evidence type="ECO:0000259" key="9">
    <source>
        <dbReference type="PROSITE" id="PS50109"/>
    </source>
</evidence>
<keyword evidence="5" id="KW-0902">Two-component regulatory system</keyword>
<evidence type="ECO:0000256" key="4">
    <source>
        <dbReference type="ARBA" id="ARBA00022777"/>
    </source>
</evidence>
<feature type="coiled-coil region" evidence="6">
    <location>
        <begin position="85"/>
        <end position="119"/>
    </location>
</feature>
<feature type="chain" id="PRO_5045820754" description="histidine kinase" evidence="8">
    <location>
        <begin position="20"/>
        <end position="342"/>
    </location>
</feature>
<organism evidence="10 11">
    <name type="scientific">Candidatus Dehalogenimonas loeffleri</name>
    <dbReference type="NCBI Taxonomy" id="3127115"/>
    <lineage>
        <taxon>Bacteria</taxon>
        <taxon>Bacillati</taxon>
        <taxon>Chloroflexota</taxon>
        <taxon>Dehalococcoidia</taxon>
        <taxon>Dehalococcoidales</taxon>
        <taxon>Dehalococcoidaceae</taxon>
        <taxon>Dehalogenimonas</taxon>
    </lineage>
</organism>
<evidence type="ECO:0000313" key="10">
    <source>
        <dbReference type="EMBL" id="WWX25421.1"/>
    </source>
</evidence>
<evidence type="ECO:0000256" key="1">
    <source>
        <dbReference type="ARBA" id="ARBA00000085"/>
    </source>
</evidence>